<evidence type="ECO:0000313" key="5">
    <source>
        <dbReference type="Proteomes" id="UP000010467"/>
    </source>
</evidence>
<name>L0A4Q2_DEIPD</name>
<accession>L0A4Q2</accession>
<dbReference type="Pfam" id="PF01909">
    <property type="entry name" value="NTP_transf_2"/>
    <property type="match status" value="1"/>
</dbReference>
<dbReference type="eggNOG" id="COG1708">
    <property type="taxonomic scope" value="Bacteria"/>
</dbReference>
<dbReference type="AlphaFoldDB" id="L0A4Q2"/>
<gene>
    <name evidence="4" type="ordered locus">Deipe_2964</name>
</gene>
<dbReference type="SUPFAM" id="SSF81301">
    <property type="entry name" value="Nucleotidyltransferase"/>
    <property type="match status" value="1"/>
</dbReference>
<feature type="domain" description="Polymerase nucleotidyl transferase" evidence="2">
    <location>
        <begin position="14"/>
        <end position="85"/>
    </location>
</feature>
<dbReference type="EMBL" id="CP003382">
    <property type="protein sequence ID" value="AFZ68419.1"/>
    <property type="molecule type" value="Genomic_DNA"/>
</dbReference>
<dbReference type="InterPro" id="IPR002934">
    <property type="entry name" value="Polymerase_NTP_transf_dom"/>
</dbReference>
<keyword evidence="1 4" id="KW-0808">Transferase</keyword>
<dbReference type="Gene3D" id="3.30.460.10">
    <property type="entry name" value="Beta Polymerase, domain 2"/>
    <property type="match status" value="1"/>
</dbReference>
<dbReference type="STRING" id="937777.Deipe_2964"/>
<dbReference type="CDD" id="cd05403">
    <property type="entry name" value="NT_KNTase_like"/>
    <property type="match status" value="1"/>
</dbReference>
<dbReference type="InterPro" id="IPR025184">
    <property type="entry name" value="AadA_C"/>
</dbReference>
<proteinExistence type="predicted"/>
<evidence type="ECO:0000313" key="4">
    <source>
        <dbReference type="EMBL" id="AFZ68419.1"/>
    </source>
</evidence>
<evidence type="ECO:0000256" key="1">
    <source>
        <dbReference type="ARBA" id="ARBA00022679"/>
    </source>
</evidence>
<evidence type="ECO:0000259" key="2">
    <source>
        <dbReference type="Pfam" id="PF01909"/>
    </source>
</evidence>
<dbReference type="InterPro" id="IPR043519">
    <property type="entry name" value="NT_sf"/>
</dbReference>
<organism evidence="4 5">
    <name type="scientific">Deinococcus peraridilitoris (strain DSM 19664 / LMG 22246 / CIP 109416 / KR-200)</name>
    <dbReference type="NCBI Taxonomy" id="937777"/>
    <lineage>
        <taxon>Bacteria</taxon>
        <taxon>Thermotogati</taxon>
        <taxon>Deinococcota</taxon>
        <taxon>Deinococci</taxon>
        <taxon>Deinococcales</taxon>
        <taxon>Deinococcaceae</taxon>
        <taxon>Deinococcus</taxon>
    </lineage>
</organism>
<keyword evidence="5" id="KW-1185">Reference proteome</keyword>
<dbReference type="PATRIC" id="fig|937777.3.peg.2982"/>
<evidence type="ECO:0000259" key="3">
    <source>
        <dbReference type="Pfam" id="PF13427"/>
    </source>
</evidence>
<dbReference type="HOGENOM" id="CLU_082941_2_0_0"/>
<dbReference type="KEGG" id="dpd:Deipe_2964"/>
<dbReference type="Proteomes" id="UP000010467">
    <property type="component" value="Chromosome"/>
</dbReference>
<reference evidence="5" key="1">
    <citation type="submission" date="2012-03" db="EMBL/GenBank/DDBJ databases">
        <title>Complete sequence of chromosome of Deinococcus peraridilitoris DSM 19664.</title>
        <authorList>
            <person name="Lucas S."/>
            <person name="Copeland A."/>
            <person name="Lapidus A."/>
            <person name="Glavina del Rio T."/>
            <person name="Dalin E."/>
            <person name="Tice H."/>
            <person name="Bruce D."/>
            <person name="Goodwin L."/>
            <person name="Pitluck S."/>
            <person name="Peters L."/>
            <person name="Mikhailova N."/>
            <person name="Lu M."/>
            <person name="Kyrpides N."/>
            <person name="Mavromatis K."/>
            <person name="Ivanova N."/>
            <person name="Brettin T."/>
            <person name="Detter J.C."/>
            <person name="Han C."/>
            <person name="Larimer F."/>
            <person name="Land M."/>
            <person name="Hauser L."/>
            <person name="Markowitz V."/>
            <person name="Cheng J.-F."/>
            <person name="Hugenholtz P."/>
            <person name="Woyke T."/>
            <person name="Wu D."/>
            <person name="Pukall R."/>
            <person name="Steenblock K."/>
            <person name="Brambilla E."/>
            <person name="Klenk H.-P."/>
            <person name="Eisen J.A."/>
        </authorList>
    </citation>
    <scope>NUCLEOTIDE SEQUENCE [LARGE SCALE GENOMIC DNA]</scope>
    <source>
        <strain evidence="5">DSM 19664 / LMG 22246 / CIP 109416 / KR-200</strain>
    </source>
</reference>
<feature type="domain" description="Adenylyltransferase AadA C-terminal" evidence="3">
    <location>
        <begin position="144"/>
        <end position="250"/>
    </location>
</feature>
<dbReference type="Pfam" id="PF13427">
    <property type="entry name" value="AadA_C"/>
    <property type="match status" value="1"/>
</dbReference>
<sequence length="258" mass="28974">MFRSAAPEVDSLLQRLRRDIEREFGSTLAGLYLYGSLVAGDFDPERSDLDLLAVLTRDVDETGFAALGEMHDRLAADFPAWRDRIEVDYISREALASFRTRPGTMVRISPGEALHQIAATRHYLLNWYMVRSEGVALLGPPPRKLLPDISPAEFVEVVREHSGAWPGWVLEMQHAGGQAYTVLTLCRALYSVTHGEQVSKKQAARWVRPLLHRWAGLIDWALRLRYEGSVPAADQDRFEEVVSFVNDVSARTSAQRGG</sequence>
<protein>
    <submittedName>
        <fullName evidence="4">Nucleotidyltransferase family protein</fullName>
    </submittedName>
</protein>
<dbReference type="RefSeq" id="WP_015236721.1">
    <property type="nucleotide sequence ID" value="NC_019793.1"/>
</dbReference>
<dbReference type="GO" id="GO:0016779">
    <property type="term" value="F:nucleotidyltransferase activity"/>
    <property type="evidence" value="ECO:0007669"/>
    <property type="project" value="InterPro"/>
</dbReference>